<feature type="compositionally biased region" description="Acidic residues" evidence="1">
    <location>
        <begin position="21"/>
        <end position="32"/>
    </location>
</feature>
<feature type="compositionally biased region" description="Basic and acidic residues" evidence="1">
    <location>
        <begin position="263"/>
        <end position="281"/>
    </location>
</feature>
<accession>A0ABU6VQV9</accession>
<dbReference type="Proteomes" id="UP001341840">
    <property type="component" value="Unassembled WGS sequence"/>
</dbReference>
<sequence length="368" mass="41069">MKDKKDGFQKKNPKKNALSESESESEYEESYSSDESYSGLDSEETRSVELIQRKQNTKPNLARDEKSSKKKHEINATEEMHEGNEPLHLSQLLTQGFIAEVHQNEEHTLAEAVKGINKSKQQEKEERNNKKAKNPNEEALIGPSEHEQNAIMLGSATVSLGTDDSGNLNVDGSPITASQPSIHPMPEPPQQPAPQEEQPPQQPPHLEEHPSQQPHPEEEIIDISSSSKDEHEPIPSRVFFPLVPKAEEEQPHQEVHPPQPQHPQDEKNPFADEEKHLEAEGRPVQTQSAVEVIPIYPTQEVIDISSSSNDEPEPTPIKVSIPKAEVDHVSSPHAKTITEVLLSMSQEHPTQSEPDGDPSFDLGIDYEI</sequence>
<feature type="compositionally biased region" description="Basic and acidic residues" evidence="1">
    <location>
        <begin position="61"/>
        <end position="85"/>
    </location>
</feature>
<feature type="compositionally biased region" description="Basic and acidic residues" evidence="1">
    <location>
        <begin position="205"/>
        <end position="218"/>
    </location>
</feature>
<comment type="caution">
    <text evidence="2">The sequence shown here is derived from an EMBL/GenBank/DDBJ whole genome shotgun (WGS) entry which is preliminary data.</text>
</comment>
<feature type="region of interest" description="Disordered" evidence="1">
    <location>
        <begin position="1"/>
        <end position="88"/>
    </location>
</feature>
<evidence type="ECO:0000313" key="2">
    <source>
        <dbReference type="EMBL" id="MED6175509.1"/>
    </source>
</evidence>
<protein>
    <submittedName>
        <fullName evidence="2">Uncharacterized protein</fullName>
    </submittedName>
</protein>
<feature type="region of interest" description="Disordered" evidence="1">
    <location>
        <begin position="345"/>
        <end position="368"/>
    </location>
</feature>
<feature type="region of interest" description="Disordered" evidence="1">
    <location>
        <begin position="109"/>
        <end position="290"/>
    </location>
</feature>
<evidence type="ECO:0000256" key="1">
    <source>
        <dbReference type="SAM" id="MobiDB-lite"/>
    </source>
</evidence>
<keyword evidence="3" id="KW-1185">Reference proteome</keyword>
<dbReference type="EMBL" id="JASCZI010152143">
    <property type="protein sequence ID" value="MED6175509.1"/>
    <property type="molecule type" value="Genomic_DNA"/>
</dbReference>
<evidence type="ECO:0000313" key="3">
    <source>
        <dbReference type="Proteomes" id="UP001341840"/>
    </source>
</evidence>
<name>A0ABU6VQV9_9FABA</name>
<feature type="compositionally biased region" description="Basic and acidic residues" evidence="1">
    <location>
        <begin position="120"/>
        <end position="129"/>
    </location>
</feature>
<feature type="compositionally biased region" description="Acidic residues" evidence="1">
    <location>
        <begin position="354"/>
        <end position="368"/>
    </location>
</feature>
<reference evidence="2 3" key="1">
    <citation type="journal article" date="2023" name="Plants (Basel)">
        <title>Bridging the Gap: Combining Genomics and Transcriptomics Approaches to Understand Stylosanthes scabra, an Orphan Legume from the Brazilian Caatinga.</title>
        <authorList>
            <person name="Ferreira-Neto J.R.C."/>
            <person name="da Silva M.D."/>
            <person name="Binneck E."/>
            <person name="de Melo N.F."/>
            <person name="da Silva R.H."/>
            <person name="de Melo A.L.T.M."/>
            <person name="Pandolfi V."/>
            <person name="Bustamante F.O."/>
            <person name="Brasileiro-Vidal A.C."/>
            <person name="Benko-Iseppon A.M."/>
        </authorList>
    </citation>
    <scope>NUCLEOTIDE SEQUENCE [LARGE SCALE GENOMIC DNA]</scope>
    <source>
        <tissue evidence="2">Leaves</tissue>
    </source>
</reference>
<proteinExistence type="predicted"/>
<feature type="compositionally biased region" description="Basic and acidic residues" evidence="1">
    <location>
        <begin position="245"/>
        <end position="255"/>
    </location>
</feature>
<feature type="compositionally biased region" description="Polar residues" evidence="1">
    <location>
        <begin position="156"/>
        <end position="181"/>
    </location>
</feature>
<feature type="compositionally biased region" description="Pro residues" evidence="1">
    <location>
        <begin position="183"/>
        <end position="192"/>
    </location>
</feature>
<organism evidence="2 3">
    <name type="scientific">Stylosanthes scabra</name>
    <dbReference type="NCBI Taxonomy" id="79078"/>
    <lineage>
        <taxon>Eukaryota</taxon>
        <taxon>Viridiplantae</taxon>
        <taxon>Streptophyta</taxon>
        <taxon>Embryophyta</taxon>
        <taxon>Tracheophyta</taxon>
        <taxon>Spermatophyta</taxon>
        <taxon>Magnoliopsida</taxon>
        <taxon>eudicotyledons</taxon>
        <taxon>Gunneridae</taxon>
        <taxon>Pentapetalae</taxon>
        <taxon>rosids</taxon>
        <taxon>fabids</taxon>
        <taxon>Fabales</taxon>
        <taxon>Fabaceae</taxon>
        <taxon>Papilionoideae</taxon>
        <taxon>50 kb inversion clade</taxon>
        <taxon>dalbergioids sensu lato</taxon>
        <taxon>Dalbergieae</taxon>
        <taxon>Pterocarpus clade</taxon>
        <taxon>Stylosanthes</taxon>
    </lineage>
</organism>
<gene>
    <name evidence="2" type="ORF">PIB30_079030</name>
</gene>